<dbReference type="GO" id="GO:0005509">
    <property type="term" value="F:calcium ion binding"/>
    <property type="evidence" value="ECO:0007669"/>
    <property type="project" value="InterPro"/>
</dbReference>
<dbReference type="InterPro" id="IPR050557">
    <property type="entry name" value="RTX_toxin/Mannuronan_C5-epim"/>
</dbReference>
<feature type="non-terminal residue" evidence="4">
    <location>
        <position position="1"/>
    </location>
</feature>
<evidence type="ECO:0000313" key="5">
    <source>
        <dbReference type="Proteomes" id="UP001155059"/>
    </source>
</evidence>
<accession>A0A9X2CAS3</accession>
<evidence type="ECO:0000313" key="4">
    <source>
        <dbReference type="EMBL" id="MCK9802445.1"/>
    </source>
</evidence>
<evidence type="ECO:0000256" key="1">
    <source>
        <dbReference type="ARBA" id="ARBA00004613"/>
    </source>
</evidence>
<organism evidence="4 5">
    <name type="scientific">Pseudomonas morbosilactucae</name>
    <dbReference type="NCBI Taxonomy" id="2938197"/>
    <lineage>
        <taxon>Bacteria</taxon>
        <taxon>Pseudomonadati</taxon>
        <taxon>Pseudomonadota</taxon>
        <taxon>Gammaproteobacteria</taxon>
        <taxon>Pseudomonadales</taxon>
        <taxon>Pseudomonadaceae</taxon>
        <taxon>Pseudomonas</taxon>
    </lineage>
</organism>
<proteinExistence type="predicted"/>
<dbReference type="InterPro" id="IPR001343">
    <property type="entry name" value="Hemolysn_Ca-bd"/>
</dbReference>
<dbReference type="SUPFAM" id="SSF51120">
    <property type="entry name" value="beta-Roll"/>
    <property type="match status" value="3"/>
</dbReference>
<dbReference type="PRINTS" id="PR00313">
    <property type="entry name" value="CABNDNGRPT"/>
</dbReference>
<reference evidence="4 5" key="2">
    <citation type="journal article" date="2023" name="Plant Pathol.">
        <title>Dismantling and reorganizing Pseudomonas marginalis sensu#lato.</title>
        <authorList>
            <person name="Sawada H."/>
            <person name="Fujikawa T."/>
            <person name="Satou M."/>
        </authorList>
    </citation>
    <scope>NUCLEOTIDE SEQUENCE [LARGE SCALE GENOMIC DNA]</scope>
    <source>
        <strain evidence="4 5">MAFF 302030</strain>
    </source>
</reference>
<sequence length="305" mass="30951">TGNALNNVLIGNAGNNLLDGKAGLDTMRGGDGNDTYVLDQFGELALIEELANQGNDTLNITYNATTLTNLVDLSAGNLRNVENVTLLGAGLFRVVGNDLDNTLIGNAQANTLEGGAGNDLLNGGAGADIMKGGIGDDTYIVDNIGDQVIELEGEGHDLVQTTISYTLADHIEDGQLLGSAALKLTGNSLNNTLIGNSGANILDGGLGADILDGGAGNDTYYVDNVNDVIIERGTSLTEIDNVFSSVNWTLGAHVKPSHCSQVERVGEWPDAGGGIRCPIAALPPGPAGRGAVRGAAQACAGGAGA</sequence>
<protein>
    <recommendedName>
        <fullName evidence="6">Calcium-binding protein</fullName>
    </recommendedName>
</protein>
<dbReference type="Pfam" id="PF00353">
    <property type="entry name" value="HemolysinCabind"/>
    <property type="match status" value="3"/>
</dbReference>
<dbReference type="PANTHER" id="PTHR38340:SF1">
    <property type="entry name" value="S-LAYER PROTEIN"/>
    <property type="match status" value="1"/>
</dbReference>
<dbReference type="Proteomes" id="UP001155059">
    <property type="component" value="Unassembled WGS sequence"/>
</dbReference>
<dbReference type="PANTHER" id="PTHR38340">
    <property type="entry name" value="S-LAYER PROTEIN"/>
    <property type="match status" value="1"/>
</dbReference>
<reference evidence="4 5" key="1">
    <citation type="journal article" date="2022" name="Int. J. Syst. Evol. Microbiol.">
        <title>Pseudomonas aegrilactucae sp. nov. and Pseudomonas morbosilactucae sp. nov., pathogens causing bacterial rot of lettuce in Japan.</title>
        <authorList>
            <person name="Sawada H."/>
            <person name="Fujikawa T."/>
            <person name="Satou M."/>
        </authorList>
    </citation>
    <scope>NUCLEOTIDE SEQUENCE [LARGE SCALE GENOMIC DNA]</scope>
    <source>
        <strain evidence="4 5">MAFF 302030</strain>
    </source>
</reference>
<comment type="subcellular location">
    <subcellularLocation>
        <location evidence="1">Secreted</location>
    </subcellularLocation>
</comment>
<gene>
    <name evidence="4" type="ORF">M1B34_33630</name>
</gene>
<evidence type="ECO:0008006" key="6">
    <source>
        <dbReference type="Google" id="ProtNLM"/>
    </source>
</evidence>
<comment type="caution">
    <text evidence="4">The sequence shown here is derived from an EMBL/GenBank/DDBJ whole genome shotgun (WGS) entry which is preliminary data.</text>
</comment>
<dbReference type="Gene3D" id="2.150.10.10">
    <property type="entry name" value="Serralysin-like metalloprotease, C-terminal"/>
    <property type="match status" value="2"/>
</dbReference>
<name>A0A9X2CAS3_9PSED</name>
<evidence type="ECO:0000256" key="3">
    <source>
        <dbReference type="ARBA" id="ARBA00022837"/>
    </source>
</evidence>
<dbReference type="InterPro" id="IPR011049">
    <property type="entry name" value="Serralysin-like_metalloprot_C"/>
</dbReference>
<dbReference type="RefSeq" id="WP_268267435.1">
    <property type="nucleotide sequence ID" value="NZ_JALQCW010000156.1"/>
</dbReference>
<dbReference type="AlphaFoldDB" id="A0A9X2CAS3"/>
<keyword evidence="3" id="KW-0106">Calcium</keyword>
<dbReference type="EMBL" id="JALQCW010000156">
    <property type="protein sequence ID" value="MCK9802445.1"/>
    <property type="molecule type" value="Genomic_DNA"/>
</dbReference>
<dbReference type="GO" id="GO:0005576">
    <property type="term" value="C:extracellular region"/>
    <property type="evidence" value="ECO:0007669"/>
    <property type="project" value="UniProtKB-SubCell"/>
</dbReference>
<evidence type="ECO:0000256" key="2">
    <source>
        <dbReference type="ARBA" id="ARBA00022525"/>
    </source>
</evidence>
<keyword evidence="2" id="KW-0964">Secreted</keyword>